<organism evidence="3 4">
    <name type="scientific">Cryptosporidium parvum</name>
    <dbReference type="NCBI Taxonomy" id="5807"/>
    <lineage>
        <taxon>Eukaryota</taxon>
        <taxon>Sar</taxon>
        <taxon>Alveolata</taxon>
        <taxon>Apicomplexa</taxon>
        <taxon>Conoidasida</taxon>
        <taxon>Coccidia</taxon>
        <taxon>Eucoccidiorida</taxon>
        <taxon>Eimeriorina</taxon>
        <taxon>Cryptosporidiidae</taxon>
        <taxon>Cryptosporidium</taxon>
    </lineage>
</organism>
<feature type="compositionally biased region" description="Polar residues" evidence="1">
    <location>
        <begin position="356"/>
        <end position="370"/>
    </location>
</feature>
<feature type="region of interest" description="Disordered" evidence="1">
    <location>
        <begin position="518"/>
        <end position="620"/>
    </location>
</feature>
<dbReference type="InterPro" id="IPR029058">
    <property type="entry name" value="AB_hydrolase_fold"/>
</dbReference>
<feature type="compositionally biased region" description="Low complexity" evidence="1">
    <location>
        <begin position="391"/>
        <end position="431"/>
    </location>
</feature>
<keyword evidence="2" id="KW-0812">Transmembrane</keyword>
<feature type="compositionally biased region" description="Polar residues" evidence="1">
    <location>
        <begin position="377"/>
        <end position="389"/>
    </location>
</feature>
<proteinExistence type="predicted"/>
<evidence type="ECO:0000313" key="4">
    <source>
        <dbReference type="Proteomes" id="UP000593906"/>
    </source>
</evidence>
<protein>
    <submittedName>
        <fullName evidence="3">Uncharacterized protein</fullName>
    </submittedName>
</protein>
<feature type="transmembrane region" description="Helical" evidence="2">
    <location>
        <begin position="113"/>
        <end position="130"/>
    </location>
</feature>
<dbReference type="EMBL" id="CP044415">
    <property type="protein sequence ID" value="QOY39873.1"/>
    <property type="molecule type" value="Genomic_DNA"/>
</dbReference>
<dbReference type="AlphaFoldDB" id="A0A7S7LE18"/>
<feature type="compositionally biased region" description="Acidic residues" evidence="1">
    <location>
        <begin position="432"/>
        <end position="455"/>
    </location>
</feature>
<evidence type="ECO:0000256" key="2">
    <source>
        <dbReference type="SAM" id="Phobius"/>
    </source>
</evidence>
<feature type="region of interest" description="Disordered" evidence="1">
    <location>
        <begin position="356"/>
        <end position="471"/>
    </location>
</feature>
<keyword evidence="2" id="KW-0472">Membrane</keyword>
<sequence>MVTENRKNNIENLKLNIEHNKEDKKLENFDIGDKNDYYHLTDSNTTILEIIQRKTSKSLLRTKYKRDRIQVVLFFMGFFGFPIISWGISWIIGKTCIKPKSHRGKKLRQLNGILTLIFIFVPAIFSYFYYQSLVFSSYDTNNIFIESNIYENNDKVQTSNSITKNTKSLITTKTQILSCSSELDIEIVLMKQDQSEEKGLVLFIGKLIADTWLKSKVLDEAYKNGFTVAAVSPPGYGKSGKLTNSKIGNKSETISSSSFLFWLVNNCLKFETRKIVVVTHSNSITQKYVIPLIMSYPIAGIVFFNTNMGIKWFNAKNPIINDHLYYQPINFNDTIVRYIGDKEPLVVSSNTIDNQFESSKSNNIDKMSSNNEKKVHISNQISVTNTKRPISSKNQSTTTTTTKMTTTTTSTSTSTSSSSSSSSADVTNSDTSNEETNTEDSESSELELEQEEMQQEESNKDTNSGDSTIMDGLNSFLESLTKKDRDETLNEKESSIDKINKETKPLNTTTFTTTKKPTVTTTTTTTRKPVGTNTTTTKKPIGTATTTKKPTVTSNTTTTKKPIGTTTTTKKPTVATNTTTTKKPIGTTTTTKKPTPTATTTTRKPTATTTTKKPTVATTTTKKPIVATTTTKKPTATTTTRKPIVTTTTRKPTVTTTKKPIIITTTTTKRVTIVTTKSPVKTVKTTKSVSMKNMQNQQQYLHAQKLMNKRLLIPKSTYLDKNYDKGVSNITKVMNHCIAPNVTYKYDQRWYITEQNKMGPFGWFDGKYTIPGWRTMQMAYESFDFDNFDSKRLSNGTYLLTLDYFIPLIETLNEILPLIAQRIAFSNIINSNNTGINNSNNQTIISDNIQEAPTTWNSHRQNAYLKYRANYELIPAQEIYCTN</sequence>
<evidence type="ECO:0000313" key="3">
    <source>
        <dbReference type="EMBL" id="QOY39873.1"/>
    </source>
</evidence>
<reference evidence="3 4" key="1">
    <citation type="submission" date="2019-09" db="EMBL/GenBank/DDBJ databases">
        <title>Consistent, comparative and evidence-based genome assembly and annotation for Cryptosporidium parvum, C. hominis and C. tyzzeri.</title>
        <authorList>
            <person name="Baptista R.P."/>
            <person name="Li Y."/>
            <person name="Sateriale A."/>
            <person name="Ansell B."/>
            <person name="Jex A."/>
            <person name="Sanders M."/>
            <person name="Brooks K."/>
            <person name="Tracey A."/>
            <person name="Berriman M."/>
            <person name="Striepen B."/>
            <person name="Cotton J.A."/>
            <person name="Kissinger J.C."/>
        </authorList>
    </citation>
    <scope>NUCLEOTIDE SEQUENCE [LARGE SCALE GENOMIC DNA]</scope>
    <source>
        <strain evidence="3 4">IOWA-ATCC</strain>
    </source>
</reference>
<name>A0A7S7LE18_CRYPV</name>
<accession>A0A7S7LE18</accession>
<feature type="transmembrane region" description="Helical" evidence="2">
    <location>
        <begin position="69"/>
        <end position="92"/>
    </location>
</feature>
<gene>
    <name evidence="3" type="ORF">CPATCC_003927</name>
</gene>
<dbReference type="Proteomes" id="UP000593906">
    <property type="component" value="Chromosome 8"/>
</dbReference>
<keyword evidence="2" id="KW-1133">Transmembrane helix</keyword>
<dbReference type="VEuPathDB" id="CryptoDB:CPATCC_0001270"/>
<evidence type="ECO:0000256" key="1">
    <source>
        <dbReference type="SAM" id="MobiDB-lite"/>
    </source>
</evidence>
<dbReference type="SUPFAM" id="SSF53474">
    <property type="entry name" value="alpha/beta-Hydrolases"/>
    <property type="match status" value="1"/>
</dbReference>